<dbReference type="GO" id="GO:0016020">
    <property type="term" value="C:membrane"/>
    <property type="evidence" value="ECO:0007669"/>
    <property type="project" value="TreeGrafter"/>
</dbReference>
<organism evidence="2 3">
    <name type="scientific">Lentinula raphanica</name>
    <dbReference type="NCBI Taxonomy" id="153919"/>
    <lineage>
        <taxon>Eukaryota</taxon>
        <taxon>Fungi</taxon>
        <taxon>Dikarya</taxon>
        <taxon>Basidiomycota</taxon>
        <taxon>Agaricomycotina</taxon>
        <taxon>Agaricomycetes</taxon>
        <taxon>Agaricomycetidae</taxon>
        <taxon>Agaricales</taxon>
        <taxon>Marasmiineae</taxon>
        <taxon>Omphalotaceae</taxon>
        <taxon>Lentinula</taxon>
    </lineage>
</organism>
<proteinExistence type="predicted"/>
<dbReference type="InterPro" id="IPR050266">
    <property type="entry name" value="AB_hydrolase_sf"/>
</dbReference>
<feature type="non-terminal residue" evidence="2">
    <location>
        <position position="1"/>
    </location>
</feature>
<accession>A0AA38NZ77</accession>
<keyword evidence="3" id="KW-1185">Reference proteome</keyword>
<dbReference type="AlphaFoldDB" id="A0AA38NZ77"/>
<keyword evidence="2" id="KW-0378">Hydrolase</keyword>
<dbReference type="Gene3D" id="3.40.50.1820">
    <property type="entry name" value="alpha/beta hydrolase"/>
    <property type="match status" value="1"/>
</dbReference>
<evidence type="ECO:0000313" key="3">
    <source>
        <dbReference type="Proteomes" id="UP001163846"/>
    </source>
</evidence>
<dbReference type="InterPro" id="IPR029058">
    <property type="entry name" value="AB_hydrolase_fold"/>
</dbReference>
<dbReference type="PANTHER" id="PTHR43798:SF33">
    <property type="entry name" value="HYDROLASE, PUTATIVE (AFU_ORTHOLOGUE AFUA_2G14860)-RELATED"/>
    <property type="match status" value="1"/>
</dbReference>
<evidence type="ECO:0000259" key="1">
    <source>
        <dbReference type="Pfam" id="PF00561"/>
    </source>
</evidence>
<name>A0AA38NZ77_9AGAR</name>
<evidence type="ECO:0000313" key="2">
    <source>
        <dbReference type="EMBL" id="KAJ3833374.1"/>
    </source>
</evidence>
<comment type="caution">
    <text evidence="2">The sequence shown here is derived from an EMBL/GenBank/DDBJ whole genome shotgun (WGS) entry which is preliminary data.</text>
</comment>
<dbReference type="Pfam" id="PF00561">
    <property type="entry name" value="Abhydrolase_1"/>
    <property type="match status" value="1"/>
</dbReference>
<dbReference type="InterPro" id="IPR000073">
    <property type="entry name" value="AB_hydrolase_1"/>
</dbReference>
<feature type="domain" description="AB hydrolase-1" evidence="1">
    <location>
        <begin position="35"/>
        <end position="135"/>
    </location>
</feature>
<reference evidence="2" key="1">
    <citation type="submission" date="2022-08" db="EMBL/GenBank/DDBJ databases">
        <authorList>
            <consortium name="DOE Joint Genome Institute"/>
            <person name="Min B."/>
            <person name="Riley R."/>
            <person name="Sierra-Patev S."/>
            <person name="Naranjo-Ortiz M."/>
            <person name="Looney B."/>
            <person name="Konkel Z."/>
            <person name="Slot J.C."/>
            <person name="Sakamoto Y."/>
            <person name="Steenwyk J.L."/>
            <person name="Rokas A."/>
            <person name="Carro J."/>
            <person name="Camarero S."/>
            <person name="Ferreira P."/>
            <person name="Molpeceres G."/>
            <person name="Ruiz-Duenas F.J."/>
            <person name="Serrano A."/>
            <person name="Henrissat B."/>
            <person name="Drula E."/>
            <person name="Hughes K.W."/>
            <person name="Mata J.L."/>
            <person name="Ishikawa N.K."/>
            <person name="Vargas-Isla R."/>
            <person name="Ushijima S."/>
            <person name="Smith C.A."/>
            <person name="Ahrendt S."/>
            <person name="Andreopoulos W."/>
            <person name="He G."/>
            <person name="Labutti K."/>
            <person name="Lipzen A."/>
            <person name="Ng V."/>
            <person name="Sandor L."/>
            <person name="Barry K."/>
            <person name="Martinez A.T."/>
            <person name="Xiao Y."/>
            <person name="Gibbons J.G."/>
            <person name="Terashima K."/>
            <person name="Hibbett D.S."/>
            <person name="Grigoriev I.V."/>
        </authorList>
    </citation>
    <scope>NUCLEOTIDE SEQUENCE</scope>
    <source>
        <strain evidence="2">TFB9207</strain>
    </source>
</reference>
<dbReference type="PANTHER" id="PTHR43798">
    <property type="entry name" value="MONOACYLGLYCEROL LIPASE"/>
    <property type="match status" value="1"/>
</dbReference>
<dbReference type="GO" id="GO:0016787">
    <property type="term" value="F:hydrolase activity"/>
    <property type="evidence" value="ECO:0007669"/>
    <property type="project" value="UniProtKB-KW"/>
</dbReference>
<dbReference type="SUPFAM" id="SSF53474">
    <property type="entry name" value="alpha/beta-Hydrolases"/>
    <property type="match status" value="1"/>
</dbReference>
<dbReference type="Proteomes" id="UP001163846">
    <property type="component" value="Unassembled WGS sequence"/>
</dbReference>
<protein>
    <submittedName>
        <fullName evidence="2">Alpha/Beta hydrolase protein</fullName>
    </submittedName>
</protein>
<sequence>MPSVSVSTSTGKTRFQYTISTPSSASAERIEPELPTLLFFHCFAVHNVFHPQFSDQALRKFNLVSFDLRWHGETSSQEEAAEDAIAFINALQLPPCHFIAIDLGSTIALQVAVKKPEQVLSLFIMSHICLDEVPDVLEGRTEMYEIYISDLPNAHVDIAVAFIQYAFSNSMSNLALALRDSCMPIDLENWSPKHREEYRLISYEIFRSRKALPIEALSRISCPVKLIHGGGSIVYSSCYTEAFMKDLQKAGVDVSMEIIPVAPHYLCVDYAEVLNP</sequence>
<gene>
    <name evidence="2" type="ORF">F5878DRAFT_719478</name>
</gene>
<dbReference type="EMBL" id="MU806711">
    <property type="protein sequence ID" value="KAJ3833374.1"/>
    <property type="molecule type" value="Genomic_DNA"/>
</dbReference>